<evidence type="ECO:0000256" key="4">
    <source>
        <dbReference type="ARBA" id="ARBA00022806"/>
    </source>
</evidence>
<reference evidence="9" key="1">
    <citation type="journal article" date="2023" name="PhytoFront">
        <title>Draft Genome Resources of Seven Strains of Tilletia horrida, Causal Agent of Kernel Smut of Rice.</title>
        <authorList>
            <person name="Khanal S."/>
            <person name="Antony Babu S."/>
            <person name="Zhou X.G."/>
        </authorList>
    </citation>
    <scope>NUCLEOTIDE SEQUENCE</scope>
    <source>
        <strain evidence="9">TX3</strain>
    </source>
</reference>
<keyword evidence="10" id="KW-1185">Reference proteome</keyword>
<dbReference type="GO" id="GO:0016787">
    <property type="term" value="F:hydrolase activity"/>
    <property type="evidence" value="ECO:0007669"/>
    <property type="project" value="UniProtKB-KW"/>
</dbReference>
<evidence type="ECO:0000256" key="2">
    <source>
        <dbReference type="ARBA" id="ARBA00022741"/>
    </source>
</evidence>
<feature type="region of interest" description="Disordered" evidence="6">
    <location>
        <begin position="237"/>
        <end position="257"/>
    </location>
</feature>
<feature type="region of interest" description="Disordered" evidence="6">
    <location>
        <begin position="1000"/>
        <end position="1061"/>
    </location>
</feature>
<dbReference type="Pfam" id="PF13086">
    <property type="entry name" value="AAA_11"/>
    <property type="match status" value="1"/>
</dbReference>
<comment type="caution">
    <text evidence="9">The sequence shown here is derived from an EMBL/GenBank/DDBJ whole genome shotgun (WGS) entry which is preliminary data.</text>
</comment>
<feature type="non-terminal residue" evidence="9">
    <location>
        <position position="1135"/>
    </location>
</feature>
<organism evidence="9 10">
    <name type="scientific">Tilletia horrida</name>
    <dbReference type="NCBI Taxonomy" id="155126"/>
    <lineage>
        <taxon>Eukaryota</taxon>
        <taxon>Fungi</taxon>
        <taxon>Dikarya</taxon>
        <taxon>Basidiomycota</taxon>
        <taxon>Ustilaginomycotina</taxon>
        <taxon>Exobasidiomycetes</taxon>
        <taxon>Tilletiales</taxon>
        <taxon>Tilletiaceae</taxon>
        <taxon>Tilletia</taxon>
    </lineage>
</organism>
<feature type="domain" description="DNA2/NAM7 helicase helicase" evidence="7">
    <location>
        <begin position="389"/>
        <end position="717"/>
    </location>
</feature>
<dbReference type="InterPro" id="IPR041677">
    <property type="entry name" value="DNA2/NAM7_AAA_11"/>
</dbReference>
<sequence length="1135" mass="120278">MATAGKASSGDPVVLSWLQRQLALLQRERSAEHEQSHLLLSHAPARLLERHGLALLNLGVSSISTSSASRQGARRGGGVRVGSAPLGEQTALVELYRPSAWHADVHLPPHSFRTGDLCCIQEHSGAGGEDAKSKGKKAASADSSSSAAAEGHDGVVYSTSEERIVVAVTLKKHASSGSTKAGSKQANRSAQASLQLPERCRLVKVANDSTFDRMDQTMLRLGKLLGFEEHELLPAAAGKKSGDDASMPHAGRQADPEPLAEATLLSDERHDDAGIEAAKAEDAQEDEPQEAAQQSAEPHEQQSEDQDQDKADDENDEEDDEIDEAEMLSIAEDSDDADEVSESTHPTESKAGPAPVPKLIAALLGLTSPSFPTHTSSPSLPLATPINPNLNASQLAAISFALHADPFALLHGPPGTGKTTTLVELIAQVVLSSSEAPAAEGSATRKKRVLVCAASNLAIDNLLERLVVPSAHADPERDTPTRLRRAGISVVRLGHPARVMPALVERTLDRLVSPSAAAPTSASKAAGMEGSGGNGGVDRAEAQMVRDVELEMKRLGAKLEEREEARSGGGTSSTKRNDSGSSAAATGRPVLRGYARKQAWNDLRGLKKEHEARSRRLMRHVLGRADVVLCTCHGAGSRILERAFEGGRHRLGAENGFDVVVVDEACQALEPAVWIPIMRAVEQDLFQQQRARGGGEGGGGVKLILAGDHLQLPPTVKDPEAGRIRKVREAMRIKRRKREEREKKKVEGKKVDERAAANADAAADGEESEAELEEGLEDMTLSDVEEGPESTDETEAPLHPLSEEVAAKPLRPPRTLETTLFSRLLGMYGARCKALLEEQYRMNVELQAFPNAELYEGRLRAWEGCARARLRDLPHFRADVSASSSAKVEDGEEEEDEAHSAPLVFVDTAGLDMLESSPDGSSSDPSTSGGGKPSAVGLESKSNANEAALVLAHVKKLVRHGLRTDEIVVLAPYAAQVSLIREMLAACGDAVAPAAVSVGGGAEGEAEGEGQPETGKGRTKRGAKEKRAGASGSKRATAKDKEKGKTKSAGKQGAGTDADGRARVSLAEVEVGTVDGMQGREKEAVVLSLVRSNREGEVGFLAEKRRLNVAMTRAKRQLCVVGDSGTVGRGGVAYL</sequence>
<keyword evidence="5" id="KW-0067">ATP-binding</keyword>
<feature type="region of interest" description="Disordered" evidence="6">
    <location>
        <begin position="556"/>
        <end position="588"/>
    </location>
</feature>
<gene>
    <name evidence="9" type="ORF">OC842_004393</name>
</gene>
<dbReference type="SUPFAM" id="SSF52540">
    <property type="entry name" value="P-loop containing nucleoside triphosphate hydrolases"/>
    <property type="match status" value="2"/>
</dbReference>
<dbReference type="InterPro" id="IPR027417">
    <property type="entry name" value="P-loop_NTPase"/>
</dbReference>
<name>A0AAN6G9S2_9BASI</name>
<evidence type="ECO:0000259" key="7">
    <source>
        <dbReference type="Pfam" id="PF13086"/>
    </source>
</evidence>
<dbReference type="PANTHER" id="PTHR43788:SF8">
    <property type="entry name" value="DNA-BINDING PROTEIN SMUBP-2"/>
    <property type="match status" value="1"/>
</dbReference>
<evidence type="ECO:0008006" key="11">
    <source>
        <dbReference type="Google" id="ProtNLM"/>
    </source>
</evidence>
<feature type="compositionally biased region" description="Polar residues" evidence="6">
    <location>
        <begin position="175"/>
        <end position="193"/>
    </location>
</feature>
<protein>
    <recommendedName>
        <fullName evidence="11">AAA+ ATPase domain-containing protein</fullName>
    </recommendedName>
</protein>
<dbReference type="Proteomes" id="UP001176521">
    <property type="component" value="Unassembled WGS sequence"/>
</dbReference>
<feature type="compositionally biased region" description="Acidic residues" evidence="6">
    <location>
        <begin position="763"/>
        <end position="777"/>
    </location>
</feature>
<feature type="region of interest" description="Disordered" evidence="6">
    <location>
        <begin position="514"/>
        <end position="538"/>
    </location>
</feature>
<feature type="compositionally biased region" description="Low complexity" evidence="6">
    <location>
        <begin position="514"/>
        <end position="528"/>
    </location>
</feature>
<feature type="region of interest" description="Disordered" evidence="6">
    <location>
        <begin position="279"/>
        <end position="355"/>
    </location>
</feature>
<feature type="compositionally biased region" description="Basic and acidic residues" evidence="6">
    <location>
        <begin position="717"/>
        <end position="732"/>
    </location>
</feature>
<feature type="compositionally biased region" description="Low complexity" evidence="6">
    <location>
        <begin position="138"/>
        <end position="149"/>
    </location>
</feature>
<evidence type="ECO:0000313" key="10">
    <source>
        <dbReference type="Proteomes" id="UP001176521"/>
    </source>
</evidence>
<evidence type="ECO:0000256" key="6">
    <source>
        <dbReference type="SAM" id="MobiDB-lite"/>
    </source>
</evidence>
<evidence type="ECO:0000256" key="5">
    <source>
        <dbReference type="ARBA" id="ARBA00022840"/>
    </source>
</evidence>
<keyword evidence="4" id="KW-0347">Helicase</keyword>
<proteinExistence type="inferred from homology"/>
<feature type="region of interest" description="Disordered" evidence="6">
    <location>
        <begin position="124"/>
        <end position="152"/>
    </location>
</feature>
<accession>A0AAN6G9S2</accession>
<keyword evidence="3" id="KW-0378">Hydrolase</keyword>
<feature type="compositionally biased region" description="Basic and acidic residues" evidence="6">
    <location>
        <begin position="556"/>
        <end position="566"/>
    </location>
</feature>
<feature type="compositionally biased region" description="Acidic residues" evidence="6">
    <location>
        <begin position="783"/>
        <end position="795"/>
    </location>
</feature>
<feature type="domain" description="DNA2/NAM7 helicase-like C-terminal" evidence="8">
    <location>
        <begin position="1064"/>
        <end position="1124"/>
    </location>
</feature>
<evidence type="ECO:0000259" key="8">
    <source>
        <dbReference type="Pfam" id="PF13087"/>
    </source>
</evidence>
<dbReference type="CDD" id="cd18808">
    <property type="entry name" value="SF1_C_Upf1"/>
    <property type="match status" value="1"/>
</dbReference>
<dbReference type="GO" id="GO:0043139">
    <property type="term" value="F:5'-3' DNA helicase activity"/>
    <property type="evidence" value="ECO:0007669"/>
    <property type="project" value="TreeGrafter"/>
</dbReference>
<dbReference type="PANTHER" id="PTHR43788">
    <property type="entry name" value="DNA2/NAM7 HELICASE FAMILY MEMBER"/>
    <property type="match status" value="1"/>
</dbReference>
<evidence type="ECO:0000313" key="9">
    <source>
        <dbReference type="EMBL" id="KAK0528976.1"/>
    </source>
</evidence>
<dbReference type="InterPro" id="IPR041679">
    <property type="entry name" value="DNA2/NAM7-like_C"/>
</dbReference>
<dbReference type="Pfam" id="PF13087">
    <property type="entry name" value="AAA_12"/>
    <property type="match status" value="2"/>
</dbReference>
<keyword evidence="2" id="KW-0547">Nucleotide-binding</keyword>
<feature type="region of interest" description="Disordered" evidence="6">
    <location>
        <begin position="881"/>
        <end position="902"/>
    </location>
</feature>
<feature type="compositionally biased region" description="Acidic residues" evidence="6">
    <location>
        <begin position="303"/>
        <end position="341"/>
    </location>
</feature>
<feature type="compositionally biased region" description="Low complexity" evidence="6">
    <location>
        <begin position="916"/>
        <end position="927"/>
    </location>
</feature>
<dbReference type="Gene3D" id="3.40.50.300">
    <property type="entry name" value="P-loop containing nucleotide triphosphate hydrolases"/>
    <property type="match status" value="2"/>
</dbReference>
<dbReference type="GO" id="GO:0005524">
    <property type="term" value="F:ATP binding"/>
    <property type="evidence" value="ECO:0007669"/>
    <property type="project" value="UniProtKB-KW"/>
</dbReference>
<dbReference type="Gene3D" id="2.40.30.270">
    <property type="match status" value="1"/>
</dbReference>
<evidence type="ECO:0000256" key="3">
    <source>
        <dbReference type="ARBA" id="ARBA00022801"/>
    </source>
</evidence>
<dbReference type="EMBL" id="JAPDMQ010000257">
    <property type="protein sequence ID" value="KAK0528976.1"/>
    <property type="molecule type" value="Genomic_DNA"/>
</dbReference>
<feature type="compositionally biased region" description="Basic and acidic residues" evidence="6">
    <location>
        <begin position="739"/>
        <end position="755"/>
    </location>
</feature>
<feature type="domain" description="DNA2/NAM7 helicase-like C-terminal" evidence="8">
    <location>
        <begin position="816"/>
        <end position="986"/>
    </location>
</feature>
<dbReference type="AlphaFoldDB" id="A0AAN6G9S2"/>
<dbReference type="InterPro" id="IPR050534">
    <property type="entry name" value="Coronavir_polyprotein_1ab"/>
</dbReference>
<feature type="region of interest" description="Disordered" evidence="6">
    <location>
        <begin position="174"/>
        <end position="193"/>
    </location>
</feature>
<feature type="region of interest" description="Disordered" evidence="6">
    <location>
        <begin position="714"/>
        <end position="801"/>
    </location>
</feature>
<comment type="similarity">
    <text evidence="1">Belongs to the DNA2/NAM7 helicase family.</text>
</comment>
<feature type="region of interest" description="Disordered" evidence="6">
    <location>
        <begin position="914"/>
        <end position="938"/>
    </location>
</feature>
<evidence type="ECO:0000256" key="1">
    <source>
        <dbReference type="ARBA" id="ARBA00007913"/>
    </source>
</evidence>
<dbReference type="InterPro" id="IPR047187">
    <property type="entry name" value="SF1_C_Upf1"/>
</dbReference>